<dbReference type="Gene3D" id="3.40.50.300">
    <property type="entry name" value="P-loop containing nucleotide triphosphate hydrolases"/>
    <property type="match status" value="1"/>
</dbReference>
<dbReference type="Pfam" id="PF13424">
    <property type="entry name" value="TPR_12"/>
    <property type="match status" value="1"/>
</dbReference>
<dbReference type="InterPro" id="IPR053137">
    <property type="entry name" value="NLR-like"/>
</dbReference>
<protein>
    <submittedName>
        <fullName evidence="3">Tetratricopeptide repeat protein</fullName>
    </submittedName>
</protein>
<dbReference type="SUPFAM" id="SSF52540">
    <property type="entry name" value="P-loop containing nucleoside triphosphate hydrolases"/>
    <property type="match status" value="1"/>
</dbReference>
<feature type="domain" description="DUF7779" evidence="2">
    <location>
        <begin position="403"/>
        <end position="492"/>
    </location>
</feature>
<name>A0A941AJT8_9ACTN</name>
<dbReference type="PANTHER" id="PTHR46082:SF6">
    <property type="entry name" value="AAA+ ATPASE DOMAIN-CONTAINING PROTEIN-RELATED"/>
    <property type="match status" value="1"/>
</dbReference>
<dbReference type="Pfam" id="PF13374">
    <property type="entry name" value="TPR_10"/>
    <property type="match status" value="3"/>
</dbReference>
<gene>
    <name evidence="3" type="ORF">JOL79_11980</name>
</gene>
<organism evidence="3 4">
    <name type="scientific">Microbispora oryzae</name>
    <dbReference type="NCBI Taxonomy" id="2806554"/>
    <lineage>
        <taxon>Bacteria</taxon>
        <taxon>Bacillati</taxon>
        <taxon>Actinomycetota</taxon>
        <taxon>Actinomycetes</taxon>
        <taxon>Streptosporangiales</taxon>
        <taxon>Streptosporangiaceae</taxon>
        <taxon>Microbispora</taxon>
    </lineage>
</organism>
<dbReference type="AlphaFoldDB" id="A0A941AJT8"/>
<dbReference type="Proteomes" id="UP000674234">
    <property type="component" value="Unassembled WGS sequence"/>
</dbReference>
<evidence type="ECO:0000313" key="4">
    <source>
        <dbReference type="Proteomes" id="UP000674234"/>
    </source>
</evidence>
<dbReference type="EMBL" id="JAFCNB010000005">
    <property type="protein sequence ID" value="MBP2704533.1"/>
    <property type="molecule type" value="Genomic_DNA"/>
</dbReference>
<dbReference type="Gene3D" id="1.25.40.10">
    <property type="entry name" value="Tetratricopeptide repeat domain"/>
    <property type="match status" value="2"/>
</dbReference>
<dbReference type="Pfam" id="PF25000">
    <property type="entry name" value="DUF7779"/>
    <property type="match status" value="1"/>
</dbReference>
<evidence type="ECO:0000259" key="2">
    <source>
        <dbReference type="Pfam" id="PF25000"/>
    </source>
</evidence>
<sequence>MLPRSRPDHLAEVLLSGLLRPLGGERYAFVDGAREALLATLPRSESWRAVAVLRRVSADIERRAGTAAETFTALLRVRPGSGTLGAEPEGQPFALVSPDAVRILDQLAIPLLTAHDGSEPPDTGKGPDDGAARPLAPGRPGDPRPGVSHAGTGGGDPEVWEHVPLRNPYFTGRESLLRRLRENFLTAPPQAQGLLGPGGVGKTQTALEYAWRYRETYDLVWWIAADYPDLVPSALAAMAPRLGLPPASEVGTWEAAQMVRQTLARGEPYARWLLILDGADDPEIIADLVPYGHGHVLITSRHPGWAEHCVVGEVDVFSREESVSFVRRRLGADVPDADAARLAEALGDLPLALGHAAALQRATGMSIEDHLGALDSRATGSIEDGRAEYPRSMTEAWALSVAALEDRMPGALELLRCCAFFGPEPIPRDVFRRGAAVAGPRSRPILADPILFTKALGEMSRLALVKIDGTAGTVQVHRLIQELLRDALTEETRGEFRHQVHLLLANGAPPDPEDTGGWPRFAQLVPHVGPSSLAECAESSVRRFALDVVRYLCLIGDYHSARSMATTLVQTWSDMSGPSHADVLVARGHLADALRSLGRYAEAYELGSSTVSAMRDTLGAEHADTLFATDSLGASTRAVGAFSRAWEVDTESLEAHERVFGIADRRTLRALRHLGIDRMLTGDYAAALETHQRSFMELSGLAGGAAHDLTASWAGLAGAVRLCGDYGAAIDLGSEALAYARRELGYDHPASLRTAVELSIAMRQSGEHDTALELARDAYDRLIRVWGDDHPDTLAAMVTLSNALRSAGALGDAYELARGAVDRCPAVYGDGHPFVGGCRLNLALLYRRRGDPATARDLDLHTLEALTGDMGRDHDYTLSCAVNLQSDLAALGDLSGARHLGENTYQRLRMVLGDDHVRTLACGANLAQDLRAAGLEEEGTRLHEETIDAYRRTAPANRPDAVAAREGRRVDCDFDPVPL</sequence>
<evidence type="ECO:0000256" key="1">
    <source>
        <dbReference type="SAM" id="MobiDB-lite"/>
    </source>
</evidence>
<dbReference type="InterPro" id="IPR056681">
    <property type="entry name" value="DUF7779"/>
</dbReference>
<accession>A0A941AJT8</accession>
<feature type="region of interest" description="Disordered" evidence="1">
    <location>
        <begin position="113"/>
        <end position="160"/>
    </location>
</feature>
<proteinExistence type="predicted"/>
<dbReference type="NCBIfam" id="NF040586">
    <property type="entry name" value="FxSxx_TPR"/>
    <property type="match status" value="1"/>
</dbReference>
<keyword evidence="4" id="KW-1185">Reference proteome</keyword>
<dbReference type="PANTHER" id="PTHR46082">
    <property type="entry name" value="ATP/GTP-BINDING PROTEIN-RELATED"/>
    <property type="match status" value="1"/>
</dbReference>
<dbReference type="SUPFAM" id="SSF48452">
    <property type="entry name" value="TPR-like"/>
    <property type="match status" value="3"/>
</dbReference>
<dbReference type="InterPro" id="IPR027417">
    <property type="entry name" value="P-loop_NTPase"/>
</dbReference>
<comment type="caution">
    <text evidence="3">The sequence shown here is derived from an EMBL/GenBank/DDBJ whole genome shotgun (WGS) entry which is preliminary data.</text>
</comment>
<evidence type="ECO:0000313" key="3">
    <source>
        <dbReference type="EMBL" id="MBP2704533.1"/>
    </source>
</evidence>
<dbReference type="InterPro" id="IPR011990">
    <property type="entry name" value="TPR-like_helical_dom_sf"/>
</dbReference>
<reference evidence="3" key="1">
    <citation type="submission" date="2021-02" db="EMBL/GenBank/DDBJ databases">
        <title>Draft genome sequence of Microbispora sp. RL4-1S isolated from rice leaves in Thailand.</title>
        <authorList>
            <person name="Muangham S."/>
            <person name="Duangmal K."/>
        </authorList>
    </citation>
    <scope>NUCLEOTIDE SEQUENCE</scope>
    <source>
        <strain evidence="3">RL4-1S</strain>
    </source>
</reference>